<evidence type="ECO:0000256" key="4">
    <source>
        <dbReference type="ARBA" id="ARBA00013673"/>
    </source>
</evidence>
<dbReference type="GO" id="GO:0005737">
    <property type="term" value="C:cytoplasm"/>
    <property type="evidence" value="ECO:0007669"/>
    <property type="project" value="UniProtKB-SubCell"/>
</dbReference>
<keyword evidence="9 12" id="KW-0949">S-adenosyl-L-methionine</keyword>
<dbReference type="GO" id="GO:0070475">
    <property type="term" value="P:rRNA base methylation"/>
    <property type="evidence" value="ECO:0007669"/>
    <property type="project" value="TreeGrafter"/>
</dbReference>
<dbReference type="EMBL" id="CP029295">
    <property type="protein sequence ID" value="AXE60711.1"/>
    <property type="molecule type" value="Genomic_DNA"/>
</dbReference>
<evidence type="ECO:0000256" key="10">
    <source>
        <dbReference type="ARBA" id="ARBA00025699"/>
    </source>
</evidence>
<organism evidence="14 15">
    <name type="scientific">[Mycoplasma] phocae</name>
    <dbReference type="NCBI Taxonomy" id="142651"/>
    <lineage>
        <taxon>Bacteria</taxon>
        <taxon>Bacillati</taxon>
        <taxon>Mycoplasmatota</taxon>
        <taxon>Mycoplasmoidales</taxon>
        <taxon>Metamycoplasmataceae</taxon>
        <taxon>Metamycoplasma</taxon>
    </lineage>
</organism>
<keyword evidence="15" id="KW-1185">Reference proteome</keyword>
<dbReference type="EC" id="2.1.1.193" evidence="3 12"/>
<accession>A0A2Z5IQV6</accession>
<dbReference type="PANTHER" id="PTHR30027">
    <property type="entry name" value="RIBOSOMAL RNA SMALL SUBUNIT METHYLTRANSFERASE E"/>
    <property type="match status" value="1"/>
</dbReference>
<gene>
    <name evidence="14" type="ORF">DA803_01225</name>
</gene>
<evidence type="ECO:0000256" key="8">
    <source>
        <dbReference type="ARBA" id="ARBA00022679"/>
    </source>
</evidence>
<dbReference type="OrthoDB" id="9815641at2"/>
<reference evidence="14 15" key="1">
    <citation type="submission" date="2018-05" db="EMBL/GenBank/DDBJ databases">
        <title>Annotation of the Mycoplasma phocidae genome.</title>
        <authorList>
            <person name="Brown D.R."/>
            <person name="Kutish G.F."/>
            <person name="Frasca S.Jr."/>
        </authorList>
    </citation>
    <scope>NUCLEOTIDE SEQUENCE [LARGE SCALE GENOMIC DNA]</scope>
    <source>
        <strain evidence="14 15">105</strain>
    </source>
</reference>
<dbReference type="Gene3D" id="3.40.1280.10">
    <property type="match status" value="1"/>
</dbReference>
<comment type="subcellular location">
    <subcellularLocation>
        <location evidence="1 12">Cytoplasm</location>
    </subcellularLocation>
</comment>
<evidence type="ECO:0000313" key="14">
    <source>
        <dbReference type="EMBL" id="AXE60711.1"/>
    </source>
</evidence>
<keyword evidence="7 12" id="KW-0489">Methyltransferase</keyword>
<evidence type="ECO:0000256" key="3">
    <source>
        <dbReference type="ARBA" id="ARBA00012328"/>
    </source>
</evidence>
<evidence type="ECO:0000256" key="6">
    <source>
        <dbReference type="ARBA" id="ARBA00022552"/>
    </source>
</evidence>
<dbReference type="InterPro" id="IPR029026">
    <property type="entry name" value="tRNA_m1G_MTases_N"/>
</dbReference>
<proteinExistence type="inferred from homology"/>
<dbReference type="InterPro" id="IPR006700">
    <property type="entry name" value="RsmE"/>
</dbReference>
<dbReference type="PIRSF" id="PIRSF015601">
    <property type="entry name" value="MTase_slr0722"/>
    <property type="match status" value="1"/>
</dbReference>
<dbReference type="KEGG" id="mpho:DA803_01225"/>
<evidence type="ECO:0000256" key="11">
    <source>
        <dbReference type="ARBA" id="ARBA00047944"/>
    </source>
</evidence>
<evidence type="ECO:0000256" key="5">
    <source>
        <dbReference type="ARBA" id="ARBA00022490"/>
    </source>
</evidence>
<dbReference type="InterPro" id="IPR046886">
    <property type="entry name" value="RsmE_MTase_dom"/>
</dbReference>
<dbReference type="NCBIfam" id="TIGR00046">
    <property type="entry name" value="RsmE family RNA methyltransferase"/>
    <property type="match status" value="1"/>
</dbReference>
<protein>
    <recommendedName>
        <fullName evidence="4 12">Ribosomal RNA small subunit methyltransferase E</fullName>
        <ecNumber evidence="3 12">2.1.1.193</ecNumber>
    </recommendedName>
</protein>
<dbReference type="Pfam" id="PF04452">
    <property type="entry name" value="Methyltrans_RNA"/>
    <property type="match status" value="1"/>
</dbReference>
<evidence type="ECO:0000256" key="1">
    <source>
        <dbReference type="ARBA" id="ARBA00004496"/>
    </source>
</evidence>
<evidence type="ECO:0000256" key="12">
    <source>
        <dbReference type="PIRNR" id="PIRNR015601"/>
    </source>
</evidence>
<dbReference type="NCBIfam" id="NF008701">
    <property type="entry name" value="PRK11713.5-5"/>
    <property type="match status" value="1"/>
</dbReference>
<comment type="similarity">
    <text evidence="2 12">Belongs to the RNA methyltransferase RsmE family.</text>
</comment>
<dbReference type="Proteomes" id="UP000252477">
    <property type="component" value="Chromosome"/>
</dbReference>
<dbReference type="InterPro" id="IPR029028">
    <property type="entry name" value="Alpha/beta_knot_MTases"/>
</dbReference>
<name>A0A2Z5IQV6_9BACT</name>
<keyword evidence="6 12" id="KW-0698">rRNA processing</keyword>
<evidence type="ECO:0000256" key="7">
    <source>
        <dbReference type="ARBA" id="ARBA00022603"/>
    </source>
</evidence>
<keyword evidence="5 12" id="KW-0963">Cytoplasm</keyword>
<evidence type="ECO:0000259" key="13">
    <source>
        <dbReference type="Pfam" id="PF04452"/>
    </source>
</evidence>
<dbReference type="SUPFAM" id="SSF75217">
    <property type="entry name" value="alpha/beta knot"/>
    <property type="match status" value="1"/>
</dbReference>
<dbReference type="GO" id="GO:0070042">
    <property type="term" value="F:rRNA (uridine-N3-)-methyltransferase activity"/>
    <property type="evidence" value="ECO:0007669"/>
    <property type="project" value="TreeGrafter"/>
</dbReference>
<dbReference type="RefSeq" id="WP_114190823.1">
    <property type="nucleotide sequence ID" value="NZ_CP029295.1"/>
</dbReference>
<comment type="catalytic activity">
    <reaction evidence="11 12">
        <text>uridine(1498) in 16S rRNA + S-adenosyl-L-methionine = N(3)-methyluridine(1498) in 16S rRNA + S-adenosyl-L-homocysteine + H(+)</text>
        <dbReference type="Rhea" id="RHEA:42920"/>
        <dbReference type="Rhea" id="RHEA-COMP:10283"/>
        <dbReference type="Rhea" id="RHEA-COMP:10284"/>
        <dbReference type="ChEBI" id="CHEBI:15378"/>
        <dbReference type="ChEBI" id="CHEBI:57856"/>
        <dbReference type="ChEBI" id="CHEBI:59789"/>
        <dbReference type="ChEBI" id="CHEBI:65315"/>
        <dbReference type="ChEBI" id="CHEBI:74502"/>
        <dbReference type="EC" id="2.1.1.193"/>
    </reaction>
</comment>
<dbReference type="CDD" id="cd18084">
    <property type="entry name" value="RsmE-like"/>
    <property type="match status" value="1"/>
</dbReference>
<comment type="function">
    <text evidence="10 12">Specifically methylates the N3 position of the uracil ring of uridine 1498 (m3U1498) in 16S rRNA. Acts on the fully assembled 30S ribosomal subunit.</text>
</comment>
<evidence type="ECO:0000256" key="2">
    <source>
        <dbReference type="ARBA" id="ARBA00005528"/>
    </source>
</evidence>
<evidence type="ECO:0000313" key="15">
    <source>
        <dbReference type="Proteomes" id="UP000252477"/>
    </source>
</evidence>
<feature type="domain" description="Ribosomal RNA small subunit methyltransferase E methyltransferase" evidence="13">
    <location>
        <begin position="64"/>
        <end position="219"/>
    </location>
</feature>
<keyword evidence="8 12" id="KW-0808">Transferase</keyword>
<dbReference type="Gene3D" id="2.40.240.20">
    <property type="entry name" value="Hypothetical PUA domain-like, domain 1"/>
    <property type="match status" value="1"/>
</dbReference>
<dbReference type="AlphaFoldDB" id="A0A2Z5IQV6"/>
<evidence type="ECO:0000256" key="9">
    <source>
        <dbReference type="ARBA" id="ARBA00022691"/>
    </source>
</evidence>
<sequence>MYKFFCDKLENNCFILDDETTKHLKVIRIKHEPFMINYNKEFYQCKLVDFNRAEIISKLNINNELDFEVVVAIPLIKQANFEIAIQKAVELGATKIIPYISSYCDKSNFNIINNRPRLLKIIKQAAQQSFRNIIPPLLDLVNYDKIIGYEIDLKLLAYENEKNSFIKKENKNTLVIVGPEGGFSTDEIKKAIQSNVKIVTLTKTILRAETALIYMLSKIV</sequence>
<dbReference type="PANTHER" id="PTHR30027:SF3">
    <property type="entry name" value="16S RRNA (URACIL(1498)-N(3))-METHYLTRANSFERASE"/>
    <property type="match status" value="1"/>
</dbReference>